<comment type="caution">
    <text evidence="2">The sequence shown here is derived from an EMBL/GenBank/DDBJ whole genome shotgun (WGS) entry which is preliminary data.</text>
</comment>
<feature type="transmembrane region" description="Helical" evidence="1">
    <location>
        <begin position="21"/>
        <end position="42"/>
    </location>
</feature>
<evidence type="ECO:0000313" key="3">
    <source>
        <dbReference type="Proteomes" id="UP001607302"/>
    </source>
</evidence>
<proteinExistence type="predicted"/>
<name>A0ABD2B9Q5_VESSQ</name>
<gene>
    <name evidence="2" type="ORF">V1478_005732</name>
</gene>
<keyword evidence="1" id="KW-0812">Transmembrane</keyword>
<sequence length="117" mass="13796">MKKQVKKKEDLQITTMIKIRILFYNILSKTFTCSVMCKVYSFHVRLVAVVRSRKKKNIELLEFESGVRLRHETTMTQLKSDTRKRGNERASNVISVSPQVLKLQKKLEEKRALRTKI</sequence>
<evidence type="ECO:0000256" key="1">
    <source>
        <dbReference type="SAM" id="Phobius"/>
    </source>
</evidence>
<organism evidence="2 3">
    <name type="scientific">Vespula squamosa</name>
    <name type="common">Southern yellow jacket</name>
    <name type="synonym">Wasp</name>
    <dbReference type="NCBI Taxonomy" id="30214"/>
    <lineage>
        <taxon>Eukaryota</taxon>
        <taxon>Metazoa</taxon>
        <taxon>Ecdysozoa</taxon>
        <taxon>Arthropoda</taxon>
        <taxon>Hexapoda</taxon>
        <taxon>Insecta</taxon>
        <taxon>Pterygota</taxon>
        <taxon>Neoptera</taxon>
        <taxon>Endopterygota</taxon>
        <taxon>Hymenoptera</taxon>
        <taxon>Apocrita</taxon>
        <taxon>Aculeata</taxon>
        <taxon>Vespoidea</taxon>
        <taxon>Vespidae</taxon>
        <taxon>Vespinae</taxon>
        <taxon>Vespula</taxon>
    </lineage>
</organism>
<keyword evidence="1" id="KW-1133">Transmembrane helix</keyword>
<keyword evidence="3" id="KW-1185">Reference proteome</keyword>
<evidence type="ECO:0000313" key="2">
    <source>
        <dbReference type="EMBL" id="KAL2729442.1"/>
    </source>
</evidence>
<dbReference type="EMBL" id="JAUDFV010000130">
    <property type="protein sequence ID" value="KAL2729442.1"/>
    <property type="molecule type" value="Genomic_DNA"/>
</dbReference>
<reference evidence="2 3" key="1">
    <citation type="journal article" date="2024" name="Ann. Entomol. Soc. Am.">
        <title>Genomic analyses of the southern and eastern yellowjacket wasps (Hymenoptera: Vespidae) reveal evolutionary signatures of social life.</title>
        <authorList>
            <person name="Catto M.A."/>
            <person name="Caine P.B."/>
            <person name="Orr S.E."/>
            <person name="Hunt B.G."/>
            <person name="Goodisman M.A.D."/>
        </authorList>
    </citation>
    <scope>NUCLEOTIDE SEQUENCE [LARGE SCALE GENOMIC DNA]</scope>
    <source>
        <strain evidence="2">233</strain>
        <tissue evidence="2">Head and thorax</tissue>
    </source>
</reference>
<keyword evidence="1" id="KW-0472">Membrane</keyword>
<accession>A0ABD2B9Q5</accession>
<dbReference type="Proteomes" id="UP001607302">
    <property type="component" value="Unassembled WGS sequence"/>
</dbReference>
<dbReference type="AlphaFoldDB" id="A0ABD2B9Q5"/>
<protein>
    <submittedName>
        <fullName evidence="2">Cilia- and flagella-associated protein 99-like</fullName>
    </submittedName>
</protein>